<accession>A0A9J6PI03</accession>
<dbReference type="RefSeq" id="WP_269331648.1">
    <property type="nucleotide sequence ID" value="NZ_JAMZFT010000001.1"/>
</dbReference>
<comment type="caution">
    <text evidence="13">The sequence shown here is derived from an EMBL/GenBank/DDBJ whole genome shotgun (WGS) entry which is preliminary data.</text>
</comment>
<keyword evidence="9" id="KW-0406">Ion transport</keyword>
<keyword evidence="8 11" id="KW-1133">Transmembrane helix</keyword>
<keyword evidence="3" id="KW-0813">Transport</keyword>
<feature type="transmembrane region" description="Helical" evidence="11">
    <location>
        <begin position="53"/>
        <end position="72"/>
    </location>
</feature>
<dbReference type="PROSITE" id="PS51201">
    <property type="entry name" value="RCK_N"/>
    <property type="match status" value="1"/>
</dbReference>
<feature type="transmembrane region" description="Helical" evidence="11">
    <location>
        <begin position="267"/>
        <end position="284"/>
    </location>
</feature>
<reference evidence="13" key="1">
    <citation type="submission" date="2022-06" db="EMBL/GenBank/DDBJ databases">
        <title>Isolation and Genomics of Futiania mangrovii gen. nov., sp. nov., a Rare and Metabolically-versatile member in the Class Alphaproteobacteria.</title>
        <authorList>
            <person name="Liu L."/>
            <person name="Huang W.-C."/>
            <person name="Pan J."/>
            <person name="Li J."/>
            <person name="Huang Y."/>
            <person name="Du H."/>
            <person name="Liu Y."/>
            <person name="Li M."/>
        </authorList>
    </citation>
    <scope>NUCLEOTIDE SEQUENCE</scope>
    <source>
        <strain evidence="13">FT118</strain>
    </source>
</reference>
<evidence type="ECO:0000256" key="8">
    <source>
        <dbReference type="ARBA" id="ARBA00022989"/>
    </source>
</evidence>
<keyword evidence="7" id="KW-0630">Potassium</keyword>
<feature type="transmembrane region" description="Helical" evidence="11">
    <location>
        <begin position="326"/>
        <end position="345"/>
    </location>
</feature>
<dbReference type="Pfam" id="PF00999">
    <property type="entry name" value="Na_H_Exchanger"/>
    <property type="match status" value="1"/>
</dbReference>
<dbReference type="GO" id="GO:1902600">
    <property type="term" value="P:proton transmembrane transport"/>
    <property type="evidence" value="ECO:0007669"/>
    <property type="project" value="InterPro"/>
</dbReference>
<evidence type="ECO:0000256" key="7">
    <source>
        <dbReference type="ARBA" id="ARBA00022958"/>
    </source>
</evidence>
<proteinExistence type="inferred from homology"/>
<dbReference type="GO" id="GO:0008324">
    <property type="term" value="F:monoatomic cation transmembrane transporter activity"/>
    <property type="evidence" value="ECO:0007669"/>
    <property type="project" value="InterPro"/>
</dbReference>
<keyword evidence="6 11" id="KW-0812">Transmembrane</keyword>
<dbReference type="InterPro" id="IPR006153">
    <property type="entry name" value="Cation/H_exchanger_TM"/>
</dbReference>
<feature type="domain" description="RCK N-terminal" evidence="12">
    <location>
        <begin position="402"/>
        <end position="521"/>
    </location>
</feature>
<dbReference type="EMBL" id="JAMZFT010000001">
    <property type="protein sequence ID" value="MCP1335714.1"/>
    <property type="molecule type" value="Genomic_DNA"/>
</dbReference>
<evidence type="ECO:0000313" key="14">
    <source>
        <dbReference type="Proteomes" id="UP001055804"/>
    </source>
</evidence>
<dbReference type="GO" id="GO:0006813">
    <property type="term" value="P:potassium ion transport"/>
    <property type="evidence" value="ECO:0007669"/>
    <property type="project" value="UniProtKB-KW"/>
</dbReference>
<evidence type="ECO:0000256" key="9">
    <source>
        <dbReference type="ARBA" id="ARBA00023065"/>
    </source>
</evidence>
<comment type="subcellular location">
    <subcellularLocation>
        <location evidence="1">Endomembrane system</location>
        <topology evidence="1">Multi-pass membrane protein</topology>
    </subcellularLocation>
</comment>
<evidence type="ECO:0000313" key="13">
    <source>
        <dbReference type="EMBL" id="MCP1335714.1"/>
    </source>
</evidence>
<dbReference type="GO" id="GO:0005886">
    <property type="term" value="C:plasma membrane"/>
    <property type="evidence" value="ECO:0007669"/>
    <property type="project" value="TreeGrafter"/>
</dbReference>
<dbReference type="SUPFAM" id="SSF51735">
    <property type="entry name" value="NAD(P)-binding Rossmann-fold domains"/>
    <property type="match status" value="1"/>
</dbReference>
<keyword evidence="10 11" id="KW-0472">Membrane</keyword>
<feature type="transmembrane region" description="Helical" evidence="11">
    <location>
        <begin position="145"/>
        <end position="171"/>
    </location>
</feature>
<dbReference type="GO" id="GO:0015297">
    <property type="term" value="F:antiporter activity"/>
    <property type="evidence" value="ECO:0007669"/>
    <property type="project" value="UniProtKB-KW"/>
</dbReference>
<evidence type="ECO:0000256" key="2">
    <source>
        <dbReference type="ARBA" id="ARBA00005551"/>
    </source>
</evidence>
<feature type="transmembrane region" description="Helical" evidence="11">
    <location>
        <begin position="29"/>
        <end position="47"/>
    </location>
</feature>
<keyword evidence="14" id="KW-1185">Reference proteome</keyword>
<feature type="transmembrane region" description="Helical" evidence="11">
    <location>
        <begin position="6"/>
        <end position="22"/>
    </location>
</feature>
<feature type="transmembrane region" description="Helical" evidence="11">
    <location>
        <begin position="213"/>
        <end position="231"/>
    </location>
</feature>
<dbReference type="AlphaFoldDB" id="A0A9J6PI03"/>
<keyword evidence="4" id="KW-0050">Antiport</keyword>
<feature type="transmembrane region" description="Helical" evidence="11">
    <location>
        <begin position="113"/>
        <end position="133"/>
    </location>
</feature>
<protein>
    <submittedName>
        <fullName evidence="13">Monovalent cation:proton antiporter-2 (CPA2) family protein</fullName>
    </submittedName>
</protein>
<dbReference type="PANTHER" id="PTHR46157:SF4">
    <property type="entry name" value="K(+) EFFLUX ANTIPORTER 3, CHLOROPLASTIC"/>
    <property type="match status" value="1"/>
</dbReference>
<dbReference type="Proteomes" id="UP001055804">
    <property type="component" value="Unassembled WGS sequence"/>
</dbReference>
<gene>
    <name evidence="13" type="ORF">NJQ99_04765</name>
</gene>
<dbReference type="Gene3D" id="3.40.50.720">
    <property type="entry name" value="NAD(P)-binding Rossmann-like Domain"/>
    <property type="match status" value="1"/>
</dbReference>
<dbReference type="InterPro" id="IPR036291">
    <property type="entry name" value="NAD(P)-bd_dom_sf"/>
</dbReference>
<dbReference type="NCBIfam" id="TIGR00932">
    <property type="entry name" value="2a37"/>
    <property type="match status" value="1"/>
</dbReference>
<dbReference type="FunFam" id="3.40.50.720:FF:000036">
    <property type="entry name" value="Glutathione-regulated potassium-efflux system protein KefB"/>
    <property type="match status" value="1"/>
</dbReference>
<dbReference type="PANTHER" id="PTHR46157">
    <property type="entry name" value="K(+) EFFLUX ANTIPORTER 3, CHLOROPLASTIC"/>
    <property type="match status" value="1"/>
</dbReference>
<evidence type="ECO:0000256" key="11">
    <source>
        <dbReference type="SAM" id="Phobius"/>
    </source>
</evidence>
<dbReference type="InterPro" id="IPR004771">
    <property type="entry name" value="K/H_exchanger"/>
</dbReference>
<sequence>MYFLGEAAIFLVAAVLAVPVSKRLGLGSIIGYLAAGVLIGPFGFGFIAEPENILHFAEFGVVLLLFIIGLELQPSRLWVMRRAILGAGGGQMAATTLALGAIGLAFGLALQEAIIVGLALALSSTAFALQILAERGEMTTRQGRTGFAVLLFQDLAVIPILALIPFLTTGLEPVEEIADPAKIVQALGALFVVVVGGRFIVGAAYSAVAAADVPEVLTALALLIVIGTALLMESVGLSMGLGAFLAGVLLADSEFRHQVETDIEPFKALLLGLFFIAVGMSANIDTALEAPVAVIGIALGLMLLKGTILAALGWWFTLGRHGTRTLAIGLSQGGEFAFVIFTVAIAEGALRPAVVDILVVSVTISMALTPLAFLLLDLYEESRSHEKTEDAEEDMAALEEEAPQVIIAGFGRVGQIVGRILKARGIPFVGLEKDPRQVKLVASFGNKSYFGDASRVDLLRAAGADKAAVFVLAVGNMEASLKIAATVRQAFPKLEIYARAINREHAYRLMDLGVRLIERETFRGSLHLARSVLRGLGLPDRAAELTVDTFRQHDEHLLATHYEIKDDFEKRRQLTRKAADELAELIQKDIAGKDR</sequence>
<evidence type="ECO:0000256" key="3">
    <source>
        <dbReference type="ARBA" id="ARBA00022448"/>
    </source>
</evidence>
<dbReference type="GO" id="GO:0012505">
    <property type="term" value="C:endomembrane system"/>
    <property type="evidence" value="ECO:0007669"/>
    <property type="project" value="UniProtKB-SubCell"/>
</dbReference>
<name>A0A9J6PI03_9PROT</name>
<evidence type="ECO:0000256" key="1">
    <source>
        <dbReference type="ARBA" id="ARBA00004127"/>
    </source>
</evidence>
<keyword evidence="5" id="KW-0633">Potassium transport</keyword>
<evidence type="ECO:0000256" key="5">
    <source>
        <dbReference type="ARBA" id="ARBA00022538"/>
    </source>
</evidence>
<feature type="transmembrane region" description="Helical" evidence="11">
    <location>
        <begin position="183"/>
        <end position="201"/>
    </location>
</feature>
<feature type="transmembrane region" description="Helical" evidence="11">
    <location>
        <begin position="84"/>
        <end position="107"/>
    </location>
</feature>
<comment type="similarity">
    <text evidence="2">Belongs to the monovalent cation:proton antiporter 2 (CPA2) transporter (TC 2.A.37) family.</text>
</comment>
<feature type="transmembrane region" description="Helical" evidence="11">
    <location>
        <begin position="290"/>
        <end position="314"/>
    </location>
</feature>
<evidence type="ECO:0000256" key="4">
    <source>
        <dbReference type="ARBA" id="ARBA00022449"/>
    </source>
</evidence>
<evidence type="ECO:0000256" key="10">
    <source>
        <dbReference type="ARBA" id="ARBA00023136"/>
    </source>
</evidence>
<dbReference type="Pfam" id="PF02254">
    <property type="entry name" value="TrkA_N"/>
    <property type="match status" value="1"/>
</dbReference>
<evidence type="ECO:0000256" key="6">
    <source>
        <dbReference type="ARBA" id="ARBA00022692"/>
    </source>
</evidence>
<dbReference type="InterPro" id="IPR038770">
    <property type="entry name" value="Na+/solute_symporter_sf"/>
</dbReference>
<dbReference type="Gene3D" id="1.20.1530.20">
    <property type="match status" value="1"/>
</dbReference>
<feature type="transmembrane region" description="Helical" evidence="11">
    <location>
        <begin position="357"/>
        <end position="379"/>
    </location>
</feature>
<dbReference type="InterPro" id="IPR003148">
    <property type="entry name" value="RCK_N"/>
</dbReference>
<evidence type="ECO:0000259" key="12">
    <source>
        <dbReference type="PROSITE" id="PS51201"/>
    </source>
</evidence>
<organism evidence="13 14">
    <name type="scientific">Futiania mangrovi</name>
    <dbReference type="NCBI Taxonomy" id="2959716"/>
    <lineage>
        <taxon>Bacteria</taxon>
        <taxon>Pseudomonadati</taxon>
        <taxon>Pseudomonadota</taxon>
        <taxon>Alphaproteobacteria</taxon>
        <taxon>Futianiales</taxon>
        <taxon>Futianiaceae</taxon>
        <taxon>Futiania</taxon>
    </lineage>
</organism>